<dbReference type="KEGG" id="malv:MALV_39030"/>
<dbReference type="PANTHER" id="PTHR34309:SF1">
    <property type="entry name" value="PROTEIN GLCG"/>
    <property type="match status" value="1"/>
</dbReference>
<dbReference type="Proteomes" id="UP000466906">
    <property type="component" value="Chromosome"/>
</dbReference>
<protein>
    <recommendedName>
        <fullName evidence="3">PduO protein</fullName>
    </recommendedName>
</protein>
<name>A0A6N4UWJ0_9MYCO</name>
<dbReference type="InterPro" id="IPR052517">
    <property type="entry name" value="GlcG_carb_metab_protein"/>
</dbReference>
<sequence>MPELTLEYAHRLIARGGSAAQSEGMQAVFAVLDKGANLVAFSRMDGAWLASNELAIAKARTAVMFQAPTDTLNAPLQLGVPHLHFDHIHHGGLLLVGGGVPLFDGTGELIGGLGVSGGAPEQDAALALTTADGATP</sequence>
<dbReference type="Gene3D" id="3.30.450.150">
    <property type="entry name" value="Haem-degrading domain"/>
    <property type="match status" value="1"/>
</dbReference>
<evidence type="ECO:0008006" key="3">
    <source>
        <dbReference type="Google" id="ProtNLM"/>
    </source>
</evidence>
<dbReference type="InterPro" id="IPR005624">
    <property type="entry name" value="PduO/GlcC-like"/>
</dbReference>
<keyword evidence="2" id="KW-1185">Reference proteome</keyword>
<proteinExistence type="predicted"/>
<dbReference type="SUPFAM" id="SSF143744">
    <property type="entry name" value="GlcG-like"/>
    <property type="match status" value="1"/>
</dbReference>
<gene>
    <name evidence="1" type="ORF">MALV_39030</name>
</gene>
<dbReference type="EMBL" id="AP022565">
    <property type="protein sequence ID" value="BBX28778.1"/>
    <property type="molecule type" value="Genomic_DNA"/>
</dbReference>
<dbReference type="AlphaFoldDB" id="A0A6N4UWJ0"/>
<dbReference type="PANTHER" id="PTHR34309">
    <property type="entry name" value="SLR1406 PROTEIN"/>
    <property type="match status" value="1"/>
</dbReference>
<dbReference type="RefSeq" id="WP_163666638.1">
    <property type="nucleotide sequence ID" value="NZ_AP022565.1"/>
</dbReference>
<evidence type="ECO:0000313" key="2">
    <source>
        <dbReference type="Proteomes" id="UP000466906"/>
    </source>
</evidence>
<reference evidence="1 2" key="1">
    <citation type="journal article" date="2019" name="Emerg. Microbes Infect.">
        <title>Comprehensive subspecies identification of 175 nontuberculous mycobacteria species based on 7547 genomic profiles.</title>
        <authorList>
            <person name="Matsumoto Y."/>
            <person name="Kinjo T."/>
            <person name="Motooka D."/>
            <person name="Nabeya D."/>
            <person name="Jung N."/>
            <person name="Uechi K."/>
            <person name="Horii T."/>
            <person name="Iida T."/>
            <person name="Fujita J."/>
            <person name="Nakamura S."/>
        </authorList>
    </citation>
    <scope>NUCLEOTIDE SEQUENCE [LARGE SCALE GENOMIC DNA]</scope>
    <source>
        <strain evidence="1 2">JCM 12272</strain>
    </source>
</reference>
<dbReference type="InterPro" id="IPR038084">
    <property type="entry name" value="PduO/GlcC-like_sf"/>
</dbReference>
<organism evidence="1 2">
    <name type="scientific">Mycolicibacterium alvei</name>
    <dbReference type="NCBI Taxonomy" id="67081"/>
    <lineage>
        <taxon>Bacteria</taxon>
        <taxon>Bacillati</taxon>
        <taxon>Actinomycetota</taxon>
        <taxon>Actinomycetes</taxon>
        <taxon>Mycobacteriales</taxon>
        <taxon>Mycobacteriaceae</taxon>
        <taxon>Mycolicibacterium</taxon>
    </lineage>
</organism>
<dbReference type="Pfam" id="PF03928">
    <property type="entry name" value="HbpS-like"/>
    <property type="match status" value="1"/>
</dbReference>
<evidence type="ECO:0000313" key="1">
    <source>
        <dbReference type="EMBL" id="BBX28778.1"/>
    </source>
</evidence>
<accession>A0A6N4UWJ0</accession>